<protein>
    <submittedName>
        <fullName evidence="2">Peptidase inhibitor I78 family protein</fullName>
    </submittedName>
</protein>
<dbReference type="OrthoDB" id="8724542at2"/>
<evidence type="ECO:0000313" key="2">
    <source>
        <dbReference type="EMBL" id="PWK61525.1"/>
    </source>
</evidence>
<dbReference type="AlphaFoldDB" id="A0A316GKE4"/>
<feature type="chain" id="PRO_5016412066" evidence="1">
    <location>
        <begin position="19"/>
        <end position="83"/>
    </location>
</feature>
<dbReference type="PANTHER" id="PTHR39600:SF1">
    <property type="entry name" value="PEPTIDASE INHIBITOR I78 FAMILY PROTEIN"/>
    <property type="match status" value="1"/>
</dbReference>
<dbReference type="EMBL" id="QGGW01000002">
    <property type="protein sequence ID" value="PWK61525.1"/>
    <property type="molecule type" value="Genomic_DNA"/>
</dbReference>
<keyword evidence="3" id="KW-1185">Reference proteome</keyword>
<keyword evidence="1" id="KW-0732">Signal</keyword>
<reference evidence="2 3" key="1">
    <citation type="submission" date="2018-05" db="EMBL/GenBank/DDBJ databases">
        <title>Genomic Encyclopedia of Type Strains, Phase IV (KMG-IV): sequencing the most valuable type-strain genomes for metagenomic binning, comparative biology and taxonomic classification.</title>
        <authorList>
            <person name="Goeker M."/>
        </authorList>
    </citation>
    <scope>NUCLEOTIDE SEQUENCE [LARGE SCALE GENOMIC DNA]</scope>
    <source>
        <strain evidence="2 3">DSM 16097</strain>
    </source>
</reference>
<dbReference type="InterPro" id="IPR021719">
    <property type="entry name" value="Prot_inh_I78"/>
</dbReference>
<feature type="signal peptide" evidence="1">
    <location>
        <begin position="1"/>
        <end position="18"/>
    </location>
</feature>
<dbReference type="Proteomes" id="UP000245708">
    <property type="component" value="Unassembled WGS sequence"/>
</dbReference>
<dbReference type="RefSeq" id="WP_109666515.1">
    <property type="nucleotide sequence ID" value="NZ_QGGW01000002.1"/>
</dbReference>
<comment type="caution">
    <text evidence="2">The sequence shown here is derived from an EMBL/GenBank/DDBJ whole genome shotgun (WGS) entry which is preliminary data.</text>
</comment>
<evidence type="ECO:0000256" key="1">
    <source>
        <dbReference type="SAM" id="SignalP"/>
    </source>
</evidence>
<name>A0A316GKE4_9RHOB</name>
<dbReference type="Gene3D" id="3.30.10.10">
    <property type="entry name" value="Trypsin Inhibitor V, subunit A"/>
    <property type="match status" value="1"/>
</dbReference>
<gene>
    <name evidence="2" type="ORF">C7455_102214</name>
</gene>
<evidence type="ECO:0000313" key="3">
    <source>
        <dbReference type="Proteomes" id="UP000245708"/>
    </source>
</evidence>
<proteinExistence type="predicted"/>
<dbReference type="PANTHER" id="PTHR39600">
    <property type="entry name" value="PEPTIDASE INHIBITOR I78 FAMILY PROTEIN"/>
    <property type="match status" value="1"/>
</dbReference>
<organism evidence="2 3">
    <name type="scientific">Roseicyclus mahoneyensis</name>
    <dbReference type="NCBI Taxonomy" id="164332"/>
    <lineage>
        <taxon>Bacteria</taxon>
        <taxon>Pseudomonadati</taxon>
        <taxon>Pseudomonadota</taxon>
        <taxon>Alphaproteobacteria</taxon>
        <taxon>Rhodobacterales</taxon>
        <taxon>Roseobacteraceae</taxon>
        <taxon>Roseicyclus</taxon>
    </lineage>
</organism>
<sequence length="83" mass="8879">MRPMIALALALLPACVQAQSDDACGAAGFQGLIGQTGQIARLLELAQPARVIGPGDMVTMDYRPDRINFEIDDHDRIAVVRCG</sequence>
<dbReference type="Pfam" id="PF11720">
    <property type="entry name" value="Inhibitor_I78"/>
    <property type="match status" value="1"/>
</dbReference>
<accession>A0A316GKE4</accession>